<sequence>MRTYYQVLELSEQATAEDIRRAYLRLVRITHPDRTPDPAAHQRYLLVNEAYDTLRQPASRARYDAQLALQRQPVAPVATPPPFPGNAFQVLRVPYAASQTQIEQAYQRLAAPLRRNTTDPALRRYLRTVEHAYAVLRDPRWRQQHYEQVRHQNVQRTALDRFRALYAGYASVARRSCRWLVLLPLLVWADYWLPGRSVLARPLLLQCYQVQGERSCFVRTTEGPFLTTIELPGGIEQYKLRISWLFRFVHAAELPSGENLPLLINQTTLASMSVILLLLCCLSQQRRLTAEGTVQVAIAAAFMAVLVLLLAIFNAYRY</sequence>
<keyword evidence="1" id="KW-0472">Membrane</keyword>
<dbReference type="PRINTS" id="PR00625">
    <property type="entry name" value="JDOMAIN"/>
</dbReference>
<keyword evidence="1" id="KW-0812">Transmembrane</keyword>
<dbReference type="SMART" id="SM00271">
    <property type="entry name" value="DnaJ"/>
    <property type="match status" value="2"/>
</dbReference>
<keyword evidence="1" id="KW-1133">Transmembrane helix</keyword>
<gene>
    <name evidence="3" type="ORF">ASU33_08330</name>
</gene>
<dbReference type="PANTHER" id="PTHR44825:SF1">
    <property type="entry name" value="DNAJ HOMOLOG SUBFAMILY C MEMBER 4"/>
    <property type="match status" value="1"/>
</dbReference>
<name>A0A9X0HLI2_SOLP1</name>
<dbReference type="Gene3D" id="1.10.287.110">
    <property type="entry name" value="DnaJ domain"/>
    <property type="match status" value="2"/>
</dbReference>
<reference evidence="3 4" key="1">
    <citation type="submission" date="2015-11" db="EMBL/GenBank/DDBJ databases">
        <title>Solirubrum puertoriconensis gen. nov. an environmental bacteria isolated in Puerto Rico.</title>
        <authorList>
            <person name="Cuebas-Irizarry M.F."/>
            <person name="Montalvo-Rodriguez R."/>
        </authorList>
    </citation>
    <scope>NUCLEOTIDE SEQUENCE [LARGE SCALE GENOMIC DNA]</scope>
    <source>
        <strain evidence="3 4">MC1A</strain>
    </source>
</reference>
<dbReference type="EMBL" id="LNAL01000006">
    <property type="protein sequence ID" value="KUG08188.1"/>
    <property type="molecule type" value="Genomic_DNA"/>
</dbReference>
<feature type="transmembrane region" description="Helical" evidence="1">
    <location>
        <begin position="294"/>
        <end position="316"/>
    </location>
</feature>
<comment type="caution">
    <text evidence="3">The sequence shown here is derived from an EMBL/GenBank/DDBJ whole genome shotgun (WGS) entry which is preliminary data.</text>
</comment>
<dbReference type="InterPro" id="IPR052763">
    <property type="entry name" value="DnaJ_C4"/>
</dbReference>
<feature type="domain" description="J" evidence="2">
    <location>
        <begin position="3"/>
        <end position="67"/>
    </location>
</feature>
<dbReference type="OrthoDB" id="9779622at2"/>
<dbReference type="AlphaFoldDB" id="A0A9X0HLI2"/>
<evidence type="ECO:0000313" key="4">
    <source>
        <dbReference type="Proteomes" id="UP000054223"/>
    </source>
</evidence>
<keyword evidence="4" id="KW-1185">Reference proteome</keyword>
<dbReference type="RefSeq" id="WP_059069380.1">
    <property type="nucleotide sequence ID" value="NZ_LNAL01000006.1"/>
</dbReference>
<evidence type="ECO:0000259" key="2">
    <source>
        <dbReference type="PROSITE" id="PS50076"/>
    </source>
</evidence>
<evidence type="ECO:0000256" key="1">
    <source>
        <dbReference type="SAM" id="Phobius"/>
    </source>
</evidence>
<proteinExistence type="predicted"/>
<dbReference type="PROSITE" id="PS50076">
    <property type="entry name" value="DNAJ_2"/>
    <property type="match status" value="2"/>
</dbReference>
<dbReference type="Pfam" id="PF00226">
    <property type="entry name" value="DnaJ"/>
    <property type="match status" value="1"/>
</dbReference>
<dbReference type="InterPro" id="IPR001623">
    <property type="entry name" value="DnaJ_domain"/>
</dbReference>
<accession>A0A9X0HLI2</accession>
<evidence type="ECO:0000313" key="3">
    <source>
        <dbReference type="EMBL" id="KUG08188.1"/>
    </source>
</evidence>
<dbReference type="PANTHER" id="PTHR44825">
    <property type="match status" value="1"/>
</dbReference>
<dbReference type="SUPFAM" id="SSF46565">
    <property type="entry name" value="Chaperone J-domain"/>
    <property type="match status" value="2"/>
</dbReference>
<organism evidence="3 4">
    <name type="scientific">Solirubrum puertoriconensis</name>
    <dbReference type="NCBI Taxonomy" id="1751427"/>
    <lineage>
        <taxon>Bacteria</taxon>
        <taxon>Pseudomonadati</taxon>
        <taxon>Bacteroidota</taxon>
        <taxon>Cytophagia</taxon>
        <taxon>Cytophagales</taxon>
    </lineage>
</organism>
<feature type="domain" description="J" evidence="2">
    <location>
        <begin position="86"/>
        <end position="150"/>
    </location>
</feature>
<dbReference type="InterPro" id="IPR036869">
    <property type="entry name" value="J_dom_sf"/>
</dbReference>
<dbReference type="Proteomes" id="UP000054223">
    <property type="component" value="Unassembled WGS sequence"/>
</dbReference>
<protein>
    <recommendedName>
        <fullName evidence="2">J domain-containing protein</fullName>
    </recommendedName>
</protein>
<dbReference type="CDD" id="cd06257">
    <property type="entry name" value="DnaJ"/>
    <property type="match status" value="2"/>
</dbReference>